<dbReference type="Gene3D" id="3.30.70.100">
    <property type="match status" value="1"/>
</dbReference>
<dbReference type="Pfam" id="PF07876">
    <property type="entry name" value="Dabb"/>
    <property type="match status" value="1"/>
</dbReference>
<proteinExistence type="predicted"/>
<keyword evidence="3" id="KW-1185">Reference proteome</keyword>
<organism evidence="2 3">
    <name type="scientific">Variovorax robiniae</name>
    <dbReference type="NCBI Taxonomy" id="1836199"/>
    <lineage>
        <taxon>Bacteria</taxon>
        <taxon>Pseudomonadati</taxon>
        <taxon>Pseudomonadota</taxon>
        <taxon>Betaproteobacteria</taxon>
        <taxon>Burkholderiales</taxon>
        <taxon>Comamonadaceae</taxon>
        <taxon>Variovorax</taxon>
    </lineage>
</organism>
<feature type="domain" description="Stress-response A/B barrel" evidence="1">
    <location>
        <begin position="2"/>
        <end position="93"/>
    </location>
</feature>
<sequence>MIRHTVFFRLKHPHGSIAEADFLSRAMKLGPAIPDVRNFQCVRQVGKGEYDWGLLMDFVDQEAYDRYNAHPVFEMFVTERWQLEVEAFVELDYMVGDEPGEH</sequence>
<dbReference type="SMART" id="SM00886">
    <property type="entry name" value="Dabb"/>
    <property type="match status" value="1"/>
</dbReference>
<dbReference type="InterPro" id="IPR011008">
    <property type="entry name" value="Dimeric_a/b-barrel"/>
</dbReference>
<gene>
    <name evidence="2" type="ORF">WKW79_16420</name>
</gene>
<dbReference type="SUPFAM" id="SSF54909">
    <property type="entry name" value="Dimeric alpha+beta barrel"/>
    <property type="match status" value="1"/>
</dbReference>
<evidence type="ECO:0000313" key="2">
    <source>
        <dbReference type="EMBL" id="MEJ8856166.1"/>
    </source>
</evidence>
<dbReference type="PROSITE" id="PS51502">
    <property type="entry name" value="S_R_A_B_BARREL"/>
    <property type="match status" value="1"/>
</dbReference>
<evidence type="ECO:0000313" key="3">
    <source>
        <dbReference type="Proteomes" id="UP001367030"/>
    </source>
</evidence>
<name>A0ABU8X8J3_9BURK</name>
<reference evidence="2 3" key="1">
    <citation type="submission" date="2024-03" db="EMBL/GenBank/DDBJ databases">
        <title>Novel species of the genus Variovorax.</title>
        <authorList>
            <person name="Liu Q."/>
            <person name="Xin Y.-H."/>
        </authorList>
    </citation>
    <scope>NUCLEOTIDE SEQUENCE [LARGE SCALE GENOMIC DNA]</scope>
    <source>
        <strain evidence="2 3">KACC 18901</strain>
    </source>
</reference>
<dbReference type="RefSeq" id="WP_340336238.1">
    <property type="nucleotide sequence ID" value="NZ_JBBKZS010000006.1"/>
</dbReference>
<dbReference type="EMBL" id="JBBKZS010000006">
    <property type="protein sequence ID" value="MEJ8856166.1"/>
    <property type="molecule type" value="Genomic_DNA"/>
</dbReference>
<comment type="caution">
    <text evidence="2">The sequence shown here is derived from an EMBL/GenBank/DDBJ whole genome shotgun (WGS) entry which is preliminary data.</text>
</comment>
<evidence type="ECO:0000259" key="1">
    <source>
        <dbReference type="PROSITE" id="PS51502"/>
    </source>
</evidence>
<accession>A0ABU8X8J3</accession>
<dbReference type="InterPro" id="IPR013097">
    <property type="entry name" value="Dabb"/>
</dbReference>
<dbReference type="Proteomes" id="UP001367030">
    <property type="component" value="Unassembled WGS sequence"/>
</dbReference>
<protein>
    <submittedName>
        <fullName evidence="2">Dabb family protein</fullName>
    </submittedName>
</protein>